<reference evidence="2" key="1">
    <citation type="submission" date="2023-06" db="EMBL/GenBank/DDBJ databases">
        <title>Survivors Of The Sea: Transcriptome response of Skeletonema marinoi to long-term dormancy.</title>
        <authorList>
            <person name="Pinder M.I.M."/>
            <person name="Kourtchenko O."/>
            <person name="Robertson E.K."/>
            <person name="Larsson T."/>
            <person name="Maumus F."/>
            <person name="Osuna-Cruz C.M."/>
            <person name="Vancaester E."/>
            <person name="Stenow R."/>
            <person name="Vandepoele K."/>
            <person name="Ploug H."/>
            <person name="Bruchert V."/>
            <person name="Godhe A."/>
            <person name="Topel M."/>
        </authorList>
    </citation>
    <scope>NUCLEOTIDE SEQUENCE</scope>
    <source>
        <strain evidence="2">R05AC</strain>
    </source>
</reference>
<sequence length="125" mass="13751">MEGTYYAGKVIDVLENGNSVVVQYDDDGSSETLTAENVRPIEVSTEVLSHETSRLSDEEAFGVANTDEIVLLDYELISKIAELKERTGDRSAAAELFQQAAELAMNAGKMQTANKWSMRAEELET</sequence>
<dbReference type="SUPFAM" id="SSF63748">
    <property type="entry name" value="Tudor/PWWP/MBT"/>
    <property type="match status" value="1"/>
</dbReference>
<dbReference type="InterPro" id="IPR002999">
    <property type="entry name" value="Tudor"/>
</dbReference>
<dbReference type="PROSITE" id="PS50304">
    <property type="entry name" value="TUDOR"/>
    <property type="match status" value="1"/>
</dbReference>
<protein>
    <recommendedName>
        <fullName evidence="1">Tudor domain-containing protein</fullName>
    </recommendedName>
</protein>
<evidence type="ECO:0000313" key="3">
    <source>
        <dbReference type="Proteomes" id="UP001224775"/>
    </source>
</evidence>
<dbReference type="CDD" id="cd04508">
    <property type="entry name" value="Tudor_SF"/>
    <property type="match status" value="1"/>
</dbReference>
<name>A0AAD8YDU3_9STRA</name>
<dbReference type="Gene3D" id="2.30.30.140">
    <property type="match status" value="1"/>
</dbReference>
<feature type="domain" description="Tudor" evidence="1">
    <location>
        <begin position="1"/>
        <end position="48"/>
    </location>
</feature>
<gene>
    <name evidence="2" type="ORF">QTG54_005262</name>
</gene>
<dbReference type="EMBL" id="JATAAI010000008">
    <property type="protein sequence ID" value="KAK1743665.1"/>
    <property type="molecule type" value="Genomic_DNA"/>
</dbReference>
<keyword evidence="3" id="KW-1185">Reference proteome</keyword>
<evidence type="ECO:0000313" key="2">
    <source>
        <dbReference type="EMBL" id="KAK1743665.1"/>
    </source>
</evidence>
<comment type="caution">
    <text evidence="2">The sequence shown here is derived from an EMBL/GenBank/DDBJ whole genome shotgun (WGS) entry which is preliminary data.</text>
</comment>
<dbReference type="Proteomes" id="UP001224775">
    <property type="component" value="Unassembled WGS sequence"/>
</dbReference>
<dbReference type="AlphaFoldDB" id="A0AAD8YDU3"/>
<organism evidence="2 3">
    <name type="scientific">Skeletonema marinoi</name>
    <dbReference type="NCBI Taxonomy" id="267567"/>
    <lineage>
        <taxon>Eukaryota</taxon>
        <taxon>Sar</taxon>
        <taxon>Stramenopiles</taxon>
        <taxon>Ochrophyta</taxon>
        <taxon>Bacillariophyta</taxon>
        <taxon>Coscinodiscophyceae</taxon>
        <taxon>Thalassiosirophycidae</taxon>
        <taxon>Thalassiosirales</taxon>
        <taxon>Skeletonemataceae</taxon>
        <taxon>Skeletonema</taxon>
        <taxon>Skeletonema marinoi-dohrnii complex</taxon>
    </lineage>
</organism>
<proteinExistence type="predicted"/>
<evidence type="ECO:0000259" key="1">
    <source>
        <dbReference type="PROSITE" id="PS50304"/>
    </source>
</evidence>
<accession>A0AAD8YDU3</accession>